<evidence type="ECO:0000256" key="1">
    <source>
        <dbReference type="SAM" id="Phobius"/>
    </source>
</evidence>
<protein>
    <submittedName>
        <fullName evidence="2">Uncharacterized protein</fullName>
    </submittedName>
</protein>
<proteinExistence type="predicted"/>
<accession>A0A8S9QY97</accession>
<sequence length="121" mass="13208">MFSNIYKIHIVFSEITVGNKAICLPDYLASSSFSWDFAASSQTYSLGSINLVYDYVKLVGAFVFSGIQVKIIHGPLHIEQVSPANIHILCFSVLSLLFSLPLRLTLGFIVLPSSMAPVVAP</sequence>
<dbReference type="EMBL" id="QGKX02000996">
    <property type="protein sequence ID" value="KAF3555140.1"/>
    <property type="molecule type" value="Genomic_DNA"/>
</dbReference>
<gene>
    <name evidence="2" type="ORF">F2Q69_00014537</name>
</gene>
<evidence type="ECO:0000313" key="3">
    <source>
        <dbReference type="Proteomes" id="UP000712600"/>
    </source>
</evidence>
<organism evidence="2 3">
    <name type="scientific">Brassica cretica</name>
    <name type="common">Mustard</name>
    <dbReference type="NCBI Taxonomy" id="69181"/>
    <lineage>
        <taxon>Eukaryota</taxon>
        <taxon>Viridiplantae</taxon>
        <taxon>Streptophyta</taxon>
        <taxon>Embryophyta</taxon>
        <taxon>Tracheophyta</taxon>
        <taxon>Spermatophyta</taxon>
        <taxon>Magnoliopsida</taxon>
        <taxon>eudicotyledons</taxon>
        <taxon>Gunneridae</taxon>
        <taxon>Pentapetalae</taxon>
        <taxon>rosids</taxon>
        <taxon>malvids</taxon>
        <taxon>Brassicales</taxon>
        <taxon>Brassicaceae</taxon>
        <taxon>Brassiceae</taxon>
        <taxon>Brassica</taxon>
    </lineage>
</organism>
<dbReference type="AlphaFoldDB" id="A0A8S9QY97"/>
<reference evidence="2" key="1">
    <citation type="submission" date="2019-12" db="EMBL/GenBank/DDBJ databases">
        <title>Genome sequencing and annotation of Brassica cretica.</title>
        <authorList>
            <person name="Studholme D.J."/>
            <person name="Sarris P."/>
        </authorList>
    </citation>
    <scope>NUCLEOTIDE SEQUENCE</scope>
    <source>
        <strain evidence="2">PFS-109/04</strain>
        <tissue evidence="2">Leaf</tissue>
    </source>
</reference>
<feature type="transmembrane region" description="Helical" evidence="1">
    <location>
        <begin position="88"/>
        <end position="111"/>
    </location>
</feature>
<comment type="caution">
    <text evidence="2">The sequence shown here is derived from an EMBL/GenBank/DDBJ whole genome shotgun (WGS) entry which is preliminary data.</text>
</comment>
<name>A0A8S9QY97_BRACR</name>
<keyword evidence="1" id="KW-1133">Transmembrane helix</keyword>
<evidence type="ECO:0000313" key="2">
    <source>
        <dbReference type="EMBL" id="KAF3555140.1"/>
    </source>
</evidence>
<dbReference type="Proteomes" id="UP000712600">
    <property type="component" value="Unassembled WGS sequence"/>
</dbReference>
<keyword evidence="1" id="KW-0472">Membrane</keyword>
<keyword evidence="1" id="KW-0812">Transmembrane</keyword>